<evidence type="ECO:0000313" key="6">
    <source>
        <dbReference type="Proteomes" id="UP000231081"/>
    </source>
</evidence>
<dbReference type="GO" id="GO:0044550">
    <property type="term" value="P:secondary metabolite biosynthetic process"/>
    <property type="evidence" value="ECO:0007669"/>
    <property type="project" value="TreeGrafter"/>
</dbReference>
<dbReference type="Pfam" id="PF01154">
    <property type="entry name" value="HMG_CoA_synt_N"/>
    <property type="match status" value="1"/>
</dbReference>
<comment type="caution">
    <text evidence="5">The sequence shown here is derived from an EMBL/GenBank/DDBJ whole genome shotgun (WGS) entry which is preliminary data.</text>
</comment>
<gene>
    <name evidence="5" type="ORF">COX09_03290</name>
</gene>
<dbReference type="InterPro" id="IPR016039">
    <property type="entry name" value="Thiolase-like"/>
</dbReference>
<dbReference type="NCBIfam" id="NF003274">
    <property type="entry name" value="PRK04262.1"/>
    <property type="match status" value="1"/>
</dbReference>
<keyword evidence="1" id="KW-0808">Transferase</keyword>
<feature type="domain" description="Hydroxymethylglutaryl-coenzyme A synthase N-terminal" evidence="3">
    <location>
        <begin position="13"/>
        <end position="177"/>
    </location>
</feature>
<keyword evidence="2" id="KW-0012">Acyltransferase</keyword>
<dbReference type="GO" id="GO:0004421">
    <property type="term" value="F:hydroxymethylglutaryl-CoA synthase activity"/>
    <property type="evidence" value="ECO:0007669"/>
    <property type="project" value="InterPro"/>
</dbReference>
<dbReference type="InterPro" id="IPR004656">
    <property type="entry name" value="HMG_CoA_Synthase"/>
</dbReference>
<evidence type="ECO:0000259" key="3">
    <source>
        <dbReference type="Pfam" id="PF01154"/>
    </source>
</evidence>
<dbReference type="Gene3D" id="3.40.47.10">
    <property type="match status" value="1"/>
</dbReference>
<sequence length="322" mass="33909">MGHVMINSKSFTKVGVVGFGGYIPAGRASVAEIAQKQGKSPEQVTASLGVKQKAVADRDEDTVSLSVEAARLALLQSKIKPEQIGAIIVGSESHPYAVKPTGSIVGEILGVGNDYLTVDLEFACKAGTSAIILIAGLIEAGLIDCGLAIGADVAQAKPGDALEFTAGAGAGAYILGNKKFRWLARLNQVGSFTSDTPDFWRRQGEKYPSHAGRFTAGPAYFRHVVGATEKFLRQTKTKISDYQHVVFHMPNSKFPTRAAKILGASESQLKTGFLVPQIGNPYSASSLLGLAAVLEKAKKQQKILVTSYGSGAGSDNLSLTKL</sequence>
<accession>A0A2H0B391</accession>
<dbReference type="AlphaFoldDB" id="A0A2H0B391"/>
<dbReference type="Pfam" id="PF08541">
    <property type="entry name" value="ACP_syn_III_C"/>
    <property type="match status" value="1"/>
</dbReference>
<feature type="domain" description="Beta-ketoacyl-[acyl-carrier-protein] synthase III C-terminal" evidence="4">
    <location>
        <begin position="232"/>
        <end position="312"/>
    </location>
</feature>
<evidence type="ECO:0000256" key="1">
    <source>
        <dbReference type="ARBA" id="ARBA00022679"/>
    </source>
</evidence>
<evidence type="ECO:0000313" key="5">
    <source>
        <dbReference type="EMBL" id="PIP52122.1"/>
    </source>
</evidence>
<dbReference type="InterPro" id="IPR013747">
    <property type="entry name" value="ACP_syn_III_C"/>
</dbReference>
<evidence type="ECO:0000256" key="2">
    <source>
        <dbReference type="ARBA" id="ARBA00023315"/>
    </source>
</evidence>
<dbReference type="EMBL" id="PCSQ01000086">
    <property type="protein sequence ID" value="PIP52122.1"/>
    <property type="molecule type" value="Genomic_DNA"/>
</dbReference>
<reference evidence="5 6" key="1">
    <citation type="submission" date="2017-09" db="EMBL/GenBank/DDBJ databases">
        <title>Depth-based differentiation of microbial function through sediment-hosted aquifers and enrichment of novel symbionts in the deep terrestrial subsurface.</title>
        <authorList>
            <person name="Probst A.J."/>
            <person name="Ladd B."/>
            <person name="Jarett J.K."/>
            <person name="Geller-Mcgrath D.E."/>
            <person name="Sieber C.M."/>
            <person name="Emerson J.B."/>
            <person name="Anantharaman K."/>
            <person name="Thomas B.C."/>
            <person name="Malmstrom R."/>
            <person name="Stieglmeier M."/>
            <person name="Klingl A."/>
            <person name="Woyke T."/>
            <person name="Ryan C.M."/>
            <person name="Banfield J.F."/>
        </authorList>
    </citation>
    <scope>NUCLEOTIDE SEQUENCE [LARGE SCALE GENOMIC DNA]</scope>
    <source>
        <strain evidence="5">CG23_combo_of_CG06-09_8_20_14_all_47_9</strain>
    </source>
</reference>
<dbReference type="PANTHER" id="PTHR34069:SF3">
    <property type="entry name" value="ACYL-COA:ACYL-COA ALKYLTRANSFERASE"/>
    <property type="match status" value="1"/>
</dbReference>
<evidence type="ECO:0000259" key="4">
    <source>
        <dbReference type="Pfam" id="PF08541"/>
    </source>
</evidence>
<protein>
    <submittedName>
        <fullName evidence="5">Hydroxymethylglutaryl-CoA synthase</fullName>
    </submittedName>
</protein>
<dbReference type="InterPro" id="IPR013528">
    <property type="entry name" value="HMG_CoA_synth_N"/>
</dbReference>
<proteinExistence type="predicted"/>
<organism evidence="5 6">
    <name type="scientific">Candidatus Beckwithbacteria bacterium CG23_combo_of_CG06-09_8_20_14_all_47_9</name>
    <dbReference type="NCBI Taxonomy" id="1974498"/>
    <lineage>
        <taxon>Bacteria</taxon>
        <taxon>Candidatus Beckwithiibacteriota</taxon>
    </lineage>
</organism>
<dbReference type="Proteomes" id="UP000231081">
    <property type="component" value="Unassembled WGS sequence"/>
</dbReference>
<dbReference type="NCBIfam" id="TIGR00748">
    <property type="entry name" value="HMG_CoA_syn_Arc"/>
    <property type="match status" value="1"/>
</dbReference>
<dbReference type="SUPFAM" id="SSF53901">
    <property type="entry name" value="Thiolase-like"/>
    <property type="match status" value="1"/>
</dbReference>
<name>A0A2H0B391_9BACT</name>
<dbReference type="PANTHER" id="PTHR34069">
    <property type="entry name" value="3-OXOACYL-[ACYL-CARRIER-PROTEIN] SYNTHASE 3"/>
    <property type="match status" value="1"/>
</dbReference>
<dbReference type="CDD" id="cd00827">
    <property type="entry name" value="init_cond_enzymes"/>
    <property type="match status" value="1"/>
</dbReference>